<keyword evidence="1" id="KW-0175">Coiled coil</keyword>
<dbReference type="InterPro" id="IPR036691">
    <property type="entry name" value="Endo/exonu/phosph_ase_sf"/>
</dbReference>
<evidence type="ECO:0000256" key="1">
    <source>
        <dbReference type="SAM" id="Coils"/>
    </source>
</evidence>
<proteinExistence type="predicted"/>
<name>A0A1S3DMR4_DIACI</name>
<organism evidence="4 5">
    <name type="scientific">Diaphorina citri</name>
    <name type="common">Asian citrus psyllid</name>
    <dbReference type="NCBI Taxonomy" id="121845"/>
    <lineage>
        <taxon>Eukaryota</taxon>
        <taxon>Metazoa</taxon>
        <taxon>Ecdysozoa</taxon>
        <taxon>Arthropoda</taxon>
        <taxon>Hexapoda</taxon>
        <taxon>Insecta</taxon>
        <taxon>Pterygota</taxon>
        <taxon>Neoptera</taxon>
        <taxon>Paraneoptera</taxon>
        <taxon>Hemiptera</taxon>
        <taxon>Sternorrhyncha</taxon>
        <taxon>Psylloidea</taxon>
        <taxon>Psyllidae</taxon>
        <taxon>Diaphorininae</taxon>
        <taxon>Diaphorina</taxon>
    </lineage>
</organism>
<dbReference type="PaxDb" id="121845-A0A1S3DMR4"/>
<feature type="region of interest" description="Disordered" evidence="2">
    <location>
        <begin position="515"/>
        <end position="555"/>
    </location>
</feature>
<dbReference type="Gene3D" id="3.60.10.10">
    <property type="entry name" value="Endonuclease/exonuclease/phosphatase"/>
    <property type="match status" value="1"/>
</dbReference>
<dbReference type="KEGG" id="dci:103521359"/>
<dbReference type="PANTHER" id="PTHR33395:SF22">
    <property type="entry name" value="REVERSE TRANSCRIPTASE DOMAIN-CONTAINING PROTEIN"/>
    <property type="match status" value="1"/>
</dbReference>
<dbReference type="STRING" id="121845.A0A1S3DMR4"/>
<gene>
    <name evidence="5" type="primary">LOC103521359</name>
</gene>
<protein>
    <submittedName>
        <fullName evidence="5">Uncharacterized protein LOC103521359</fullName>
    </submittedName>
</protein>
<dbReference type="RefSeq" id="XP_008484690.1">
    <property type="nucleotide sequence ID" value="XM_008486468.1"/>
</dbReference>
<evidence type="ECO:0000256" key="2">
    <source>
        <dbReference type="SAM" id="MobiDB-lite"/>
    </source>
</evidence>
<evidence type="ECO:0000313" key="5">
    <source>
        <dbReference type="RefSeq" id="XP_008484690.1"/>
    </source>
</evidence>
<feature type="coiled-coil region" evidence="1">
    <location>
        <begin position="252"/>
        <end position="279"/>
    </location>
</feature>
<sequence>SSKIHGGTAIYVSEKIEDKNIKEIKKGPKNQELDFEWAGIRITENKEITQIFSIYRSPNGNFSNFLDLFNNLLEKNKADINKTVIGGDLNVDHLTNNEKHKQLKDLLDSYELKNTITTATREKAGLDYFITNIEKTEAGVLINHASDHHATYLKCNTNTIKHKKSRKKLITYRNLKDENNHMKMQELLNNTEWDTILNTSENINTKCNKLMEQIMNIYNTAYPKTQKNITPHDKRKEWVTPEIIEKGNRLKKMHYNLQMNNTEDKRKEYNELKKVYRKDIAKQKEIYIENKINKRDNKHRNKAMWDCFNEITGKTKYKEDIEIHINNHTIKDNKELAEIFNDFFIDSVEEKIKNISNKQIAQVNTNEEIQNMTNNTEMTLESTTPAEIRKIINKITPNQGTTTWDIPTSILKQHSITISNILSNITNQSFTQGIYPNILNQFEITPKHKYNNKYDINNYRPLYKTSNIGKILQKNHNSSACSQSITGCNHPVGSTVDPGATSCAQCDGDRNVLQQTSPKQSPSLTVDLEAHQDMPHTTTTVKQHQRPGRQKDALS</sequence>
<dbReference type="AlphaFoldDB" id="A0A1S3DMR4"/>
<dbReference type="GO" id="GO:0031012">
    <property type="term" value="C:extracellular matrix"/>
    <property type="evidence" value="ECO:0007669"/>
    <property type="project" value="TreeGrafter"/>
</dbReference>
<dbReference type="InterPro" id="IPR005135">
    <property type="entry name" value="Endo/exonuclease/phosphatase"/>
</dbReference>
<keyword evidence="4" id="KW-1185">Reference proteome</keyword>
<feature type="non-terminal residue" evidence="5">
    <location>
        <position position="1"/>
    </location>
</feature>
<dbReference type="Pfam" id="PF14529">
    <property type="entry name" value="Exo_endo_phos_2"/>
    <property type="match status" value="1"/>
</dbReference>
<dbReference type="GeneID" id="103521359"/>
<dbReference type="GO" id="GO:0003824">
    <property type="term" value="F:catalytic activity"/>
    <property type="evidence" value="ECO:0007669"/>
    <property type="project" value="InterPro"/>
</dbReference>
<feature type="domain" description="Endonuclease/exonuclease/phosphatase" evidence="3">
    <location>
        <begin position="50"/>
        <end position="151"/>
    </location>
</feature>
<feature type="compositionally biased region" description="Polar residues" evidence="2">
    <location>
        <begin position="515"/>
        <end position="524"/>
    </location>
</feature>
<dbReference type="GO" id="GO:0061343">
    <property type="term" value="P:cell adhesion involved in heart morphogenesis"/>
    <property type="evidence" value="ECO:0007669"/>
    <property type="project" value="TreeGrafter"/>
</dbReference>
<evidence type="ECO:0000259" key="3">
    <source>
        <dbReference type="Pfam" id="PF14529"/>
    </source>
</evidence>
<dbReference type="GO" id="GO:0007508">
    <property type="term" value="P:larval heart development"/>
    <property type="evidence" value="ECO:0007669"/>
    <property type="project" value="TreeGrafter"/>
</dbReference>
<dbReference type="PANTHER" id="PTHR33395">
    <property type="entry name" value="TRANSCRIPTASE, PUTATIVE-RELATED-RELATED"/>
    <property type="match status" value="1"/>
</dbReference>
<evidence type="ECO:0000313" key="4">
    <source>
        <dbReference type="Proteomes" id="UP000079169"/>
    </source>
</evidence>
<dbReference type="OMA" id="PTHANRH"/>
<reference evidence="5" key="1">
    <citation type="submission" date="2025-08" db="UniProtKB">
        <authorList>
            <consortium name="RefSeq"/>
        </authorList>
    </citation>
    <scope>IDENTIFICATION</scope>
</reference>
<dbReference type="Proteomes" id="UP000079169">
    <property type="component" value="Unplaced"/>
</dbReference>
<accession>A0A1S3DMR4</accession>
<dbReference type="SUPFAM" id="SSF56219">
    <property type="entry name" value="DNase I-like"/>
    <property type="match status" value="1"/>
</dbReference>